<keyword evidence="2" id="KW-0175">Coiled coil</keyword>
<accession>A0A8J5QNT8</accession>
<reference evidence="4" key="2">
    <citation type="submission" date="2021-04" db="EMBL/GenBank/DDBJ databases">
        <title>Genome-wide patterns of bracovirus chromosomal integration into multiple host tissues during parasitism.</title>
        <authorList>
            <person name="Chebbi M.A.C."/>
        </authorList>
    </citation>
    <scope>NUCLEOTIDE SEQUENCE</scope>
    <source>
        <tissue evidence="4">Whole body</tissue>
    </source>
</reference>
<organism evidence="4 5">
    <name type="scientific">Cotesia typhae</name>
    <dbReference type="NCBI Taxonomy" id="2053667"/>
    <lineage>
        <taxon>Eukaryota</taxon>
        <taxon>Metazoa</taxon>
        <taxon>Ecdysozoa</taxon>
        <taxon>Arthropoda</taxon>
        <taxon>Hexapoda</taxon>
        <taxon>Insecta</taxon>
        <taxon>Pterygota</taxon>
        <taxon>Neoptera</taxon>
        <taxon>Endopterygota</taxon>
        <taxon>Hymenoptera</taxon>
        <taxon>Apocrita</taxon>
        <taxon>Ichneumonoidea</taxon>
        <taxon>Braconidae</taxon>
        <taxon>Microgastrinae</taxon>
        <taxon>Cotesia</taxon>
    </lineage>
</organism>
<comment type="caution">
    <text evidence="4">The sequence shown here is derived from an EMBL/GenBank/DDBJ whole genome shotgun (WGS) entry which is preliminary data.</text>
</comment>
<dbReference type="AlphaFoldDB" id="A0A8J5QNT8"/>
<sequence>MDDNNIPIVEPTIDYTKVPPIHQKRTISFINHFIVTTVSFLNKFALTCEEKLYDFENKLQKLEAAVVILESRLASVPGLDIKSPNKDCDTKENKTAGKNPVEAVQPTIPEAKDPVGQDEADTKPDVESTKGQVQNQQVSDNLEPISTHPVYQKYFKMVNFGVPKPAVKLKMKQEGLDPDLLDDPQRLIPKTNDTPE</sequence>
<dbReference type="GO" id="GO:0030041">
    <property type="term" value="P:actin filament polymerization"/>
    <property type="evidence" value="ECO:0007669"/>
    <property type="project" value="TreeGrafter"/>
</dbReference>
<feature type="region of interest" description="Disordered" evidence="3">
    <location>
        <begin position="175"/>
        <end position="196"/>
    </location>
</feature>
<feature type="compositionally biased region" description="Basic and acidic residues" evidence="3">
    <location>
        <begin position="110"/>
        <end position="128"/>
    </location>
</feature>
<name>A0A8J5QNT8_9HYME</name>
<feature type="compositionally biased region" description="Polar residues" evidence="3">
    <location>
        <begin position="129"/>
        <end position="140"/>
    </location>
</feature>
<dbReference type="GO" id="GO:0071203">
    <property type="term" value="C:WASH complex"/>
    <property type="evidence" value="ECO:0007669"/>
    <property type="project" value="InterPro"/>
</dbReference>
<dbReference type="OrthoDB" id="268027at2759"/>
<gene>
    <name evidence="4" type="ORF">G9C98_005760</name>
</gene>
<protein>
    <recommendedName>
        <fullName evidence="6">WASH complex subunit 3</fullName>
    </recommendedName>
</protein>
<dbReference type="PANTHER" id="PTHR13015:SF0">
    <property type="entry name" value="WASH COMPLEX SUBUNIT 3"/>
    <property type="match status" value="1"/>
</dbReference>
<feature type="region of interest" description="Disordered" evidence="3">
    <location>
        <begin position="80"/>
        <end position="141"/>
    </location>
</feature>
<keyword evidence="5" id="KW-1185">Reference proteome</keyword>
<evidence type="ECO:0008006" key="6">
    <source>
        <dbReference type="Google" id="ProtNLM"/>
    </source>
</evidence>
<dbReference type="InterPro" id="IPR019309">
    <property type="entry name" value="WASHC3"/>
</dbReference>
<evidence type="ECO:0000313" key="5">
    <source>
        <dbReference type="Proteomes" id="UP000729913"/>
    </source>
</evidence>
<proteinExistence type="inferred from homology"/>
<evidence type="ECO:0000313" key="4">
    <source>
        <dbReference type="EMBL" id="KAG8037550.1"/>
    </source>
</evidence>
<dbReference type="PANTHER" id="PTHR13015">
    <property type="entry name" value="PROTEIN AD-016-RELATED"/>
    <property type="match status" value="1"/>
</dbReference>
<feature type="coiled-coil region" evidence="2">
    <location>
        <begin position="45"/>
        <end position="72"/>
    </location>
</feature>
<evidence type="ECO:0000256" key="1">
    <source>
        <dbReference type="ARBA" id="ARBA00006290"/>
    </source>
</evidence>
<dbReference type="Proteomes" id="UP000729913">
    <property type="component" value="Unassembled WGS sequence"/>
</dbReference>
<reference evidence="4" key="1">
    <citation type="submission" date="2020-03" db="EMBL/GenBank/DDBJ databases">
        <authorList>
            <person name="Chebbi M.A."/>
            <person name="Drezen J.M."/>
        </authorList>
    </citation>
    <scope>NUCLEOTIDE SEQUENCE</scope>
    <source>
        <tissue evidence="4">Whole body</tissue>
    </source>
</reference>
<evidence type="ECO:0000256" key="2">
    <source>
        <dbReference type="SAM" id="Coils"/>
    </source>
</evidence>
<feature type="compositionally biased region" description="Basic and acidic residues" evidence="3">
    <location>
        <begin position="83"/>
        <end position="95"/>
    </location>
</feature>
<dbReference type="Pfam" id="PF10152">
    <property type="entry name" value="CCDC53"/>
    <property type="match status" value="1"/>
</dbReference>
<evidence type="ECO:0000256" key="3">
    <source>
        <dbReference type="SAM" id="MobiDB-lite"/>
    </source>
</evidence>
<comment type="similarity">
    <text evidence="1">Belongs to the CCDC53 family.</text>
</comment>
<dbReference type="EMBL" id="JAAOIC020000047">
    <property type="protein sequence ID" value="KAG8037550.1"/>
    <property type="molecule type" value="Genomic_DNA"/>
</dbReference>
<dbReference type="GO" id="GO:0006887">
    <property type="term" value="P:exocytosis"/>
    <property type="evidence" value="ECO:0007669"/>
    <property type="project" value="TreeGrafter"/>
</dbReference>